<feature type="coiled-coil region" evidence="1">
    <location>
        <begin position="9"/>
        <end position="56"/>
    </location>
</feature>
<sequence length="301" mass="34242">MKEELDGFKEKMKEEMEKDAARIEEAIRADEEISKMKASAELRDKVKERIEAYQREELLSKLSEEDREALRLGRELQKKKAGAEPDVEIAGEIGITAEDVKKAPVRKGKIVWKRVAVLAAAVIAVFAIGITSVGGPERFIEKMKQTVGGREMTQVDSDNDYVANGGEEKEEAAYQQVKDEYGFDPVKIMVKPQKMVFDRVEMDSDIPLAQFVYDLDGQIVTYIADALYLDNSWGLDVEDVLLEEYEYPLEKTTAMVEAYRIADSGNTSYVAQFDYRDVHYTLMGLTEKEDLELILKNLHFL</sequence>
<feature type="transmembrane region" description="Helical" evidence="2">
    <location>
        <begin position="115"/>
        <end position="135"/>
    </location>
</feature>
<reference evidence="4 5" key="1">
    <citation type="journal article" date="2021" name="ISME Commun">
        <title>Automated analysis of genomic sequences facilitates high-throughput and comprehensive description of bacteria.</title>
        <authorList>
            <person name="Hitch T.C.A."/>
        </authorList>
    </citation>
    <scope>NUCLEOTIDE SEQUENCE [LARGE SCALE GENOMIC DNA]</scope>
    <source>
        <strain evidence="4 5">Sanger_03</strain>
    </source>
</reference>
<proteinExistence type="predicted"/>
<dbReference type="Pfam" id="PF14285">
    <property type="entry name" value="DUF4367"/>
    <property type="match status" value="1"/>
</dbReference>
<organism evidence="4 5">
    <name type="scientific">Dorea acetigenes</name>
    <dbReference type="NCBI Taxonomy" id="2981787"/>
    <lineage>
        <taxon>Bacteria</taxon>
        <taxon>Bacillati</taxon>
        <taxon>Bacillota</taxon>
        <taxon>Clostridia</taxon>
        <taxon>Lachnospirales</taxon>
        <taxon>Lachnospiraceae</taxon>
        <taxon>Dorea</taxon>
    </lineage>
</organism>
<accession>A0ABT2RL91</accession>
<dbReference type="Proteomes" id="UP001652431">
    <property type="component" value="Unassembled WGS sequence"/>
</dbReference>
<name>A0ABT2RL91_9FIRM</name>
<keyword evidence="2" id="KW-1133">Transmembrane helix</keyword>
<feature type="domain" description="DUF4367" evidence="3">
    <location>
        <begin position="186"/>
        <end position="298"/>
    </location>
</feature>
<dbReference type="InterPro" id="IPR025377">
    <property type="entry name" value="DUF4367"/>
</dbReference>
<gene>
    <name evidence="4" type="ORF">OCV99_06230</name>
</gene>
<evidence type="ECO:0000259" key="3">
    <source>
        <dbReference type="Pfam" id="PF14285"/>
    </source>
</evidence>
<keyword evidence="1" id="KW-0175">Coiled coil</keyword>
<keyword evidence="2" id="KW-0812">Transmembrane</keyword>
<dbReference type="RefSeq" id="WP_158369185.1">
    <property type="nucleotide sequence ID" value="NZ_JAOQJU010000004.1"/>
</dbReference>
<dbReference type="EMBL" id="JAOQJU010000004">
    <property type="protein sequence ID" value="MCU6686156.1"/>
    <property type="molecule type" value="Genomic_DNA"/>
</dbReference>
<protein>
    <submittedName>
        <fullName evidence="4">DUF4367 domain-containing protein</fullName>
    </submittedName>
</protein>
<evidence type="ECO:0000256" key="1">
    <source>
        <dbReference type="SAM" id="Coils"/>
    </source>
</evidence>
<evidence type="ECO:0000313" key="5">
    <source>
        <dbReference type="Proteomes" id="UP001652431"/>
    </source>
</evidence>
<evidence type="ECO:0000256" key="2">
    <source>
        <dbReference type="SAM" id="Phobius"/>
    </source>
</evidence>
<evidence type="ECO:0000313" key="4">
    <source>
        <dbReference type="EMBL" id="MCU6686156.1"/>
    </source>
</evidence>
<keyword evidence="2" id="KW-0472">Membrane</keyword>
<comment type="caution">
    <text evidence="4">The sequence shown here is derived from an EMBL/GenBank/DDBJ whole genome shotgun (WGS) entry which is preliminary data.</text>
</comment>
<keyword evidence="5" id="KW-1185">Reference proteome</keyword>